<evidence type="ECO:0000256" key="1">
    <source>
        <dbReference type="ARBA" id="ARBA00007968"/>
    </source>
</evidence>
<dbReference type="InterPro" id="IPR011047">
    <property type="entry name" value="Quinoprotein_ADH-like_sf"/>
</dbReference>
<sequence>MQRKRRQALGGSDDRPGPVKRARLTASYHYDSKSKPQGMAMFAADDFLSSLSDELLVRILSFLSTSTLVGMSPVSRRFYRLSADSQLWRTLYYHRFVLPRALKIPGFRDGSARGSSRIQFSTRRTVWADGGWGRRDASGDSVDWKRQYKLRHNWASGNASVQELKVGESLLDSTGARKTLVKVIEGIAVTADCVSGMRAWDLKTKESIAQINLTNGNGGSFPTCIAIDAQAFESKRLDVSVGFMDGSFGVWGLYIEEGRFLKRYRHEKSSNGQLVQIVYHHPFILTATESVLVSLYDFERTPSSRETATFSRQRDTITPEQSEMEAASECATLPESESDMEEFPLPRSDKRKKSLRGVSPLPAPVLLTSLKSHTSRAPLALSIRLVASHVIASIAYTFSTLEGWSIGIQDLQIRRQSASQPSSEIVSTRLAFTKPVKAASPVAPNSSTECRRSPPPRQAPEGPTTLCYSHPYLLAAMPDNTMILHICTSNATKVNVSSGIRLWGHTSGISDAEITARGKAVSVSSRGEEIRVWELEGRVSGKSIEIRPKLTSGSVSTEVVVPLPEATTDRWDDRRNWVGFDDEMVIVLKEAKDGNESLMVYDFS</sequence>
<dbReference type="Pfam" id="PF12937">
    <property type="entry name" value="F-box-like"/>
    <property type="match status" value="1"/>
</dbReference>
<dbReference type="AlphaFoldDB" id="A0A1G4ANG8"/>
<dbReference type="PROSITE" id="PS50082">
    <property type="entry name" value="WD_REPEATS_2"/>
    <property type="match status" value="1"/>
</dbReference>
<accession>A0A1G4ANG8</accession>
<dbReference type="PROSITE" id="PS50181">
    <property type="entry name" value="FBOX"/>
    <property type="match status" value="1"/>
</dbReference>
<name>A0A1G4ANG8_9PEZI</name>
<feature type="region of interest" description="Disordered" evidence="3">
    <location>
        <begin position="437"/>
        <end position="463"/>
    </location>
</feature>
<comment type="caution">
    <text evidence="5">The sequence shown here is derived from an EMBL/GenBank/DDBJ whole genome shotgun (WGS) entry which is preliminary data.</text>
</comment>
<proteinExistence type="inferred from homology"/>
<feature type="region of interest" description="Disordered" evidence="3">
    <location>
        <begin position="306"/>
        <end position="356"/>
    </location>
</feature>
<dbReference type="Proteomes" id="UP000176998">
    <property type="component" value="Unassembled WGS sequence"/>
</dbReference>
<dbReference type="Gene3D" id="1.20.1280.50">
    <property type="match status" value="1"/>
</dbReference>
<dbReference type="EMBL" id="MJBS01000234">
    <property type="protein sequence ID" value="OHE90635.1"/>
    <property type="molecule type" value="Genomic_DNA"/>
</dbReference>
<evidence type="ECO:0000259" key="4">
    <source>
        <dbReference type="PROSITE" id="PS50181"/>
    </source>
</evidence>
<evidence type="ECO:0000313" key="6">
    <source>
        <dbReference type="Proteomes" id="UP000176998"/>
    </source>
</evidence>
<evidence type="ECO:0000256" key="3">
    <source>
        <dbReference type="SAM" id="MobiDB-lite"/>
    </source>
</evidence>
<dbReference type="SUPFAM" id="SSF50998">
    <property type="entry name" value="Quinoprotein alcohol dehydrogenase-like"/>
    <property type="match status" value="1"/>
</dbReference>
<protein>
    <submittedName>
        <fullName evidence="5">F-box domain-containing protein</fullName>
    </submittedName>
</protein>
<dbReference type="GeneID" id="34567175"/>
<dbReference type="InterPro" id="IPR001810">
    <property type="entry name" value="F-box_dom"/>
</dbReference>
<dbReference type="STRING" id="1209926.A0A1G4ANG8"/>
<keyword evidence="2" id="KW-0853">WD repeat</keyword>
<comment type="similarity">
    <text evidence="1">Belongs to the WD repeat MET30/SCONB/SCON-2 family.</text>
</comment>
<dbReference type="InterPro" id="IPR001680">
    <property type="entry name" value="WD40_rpt"/>
</dbReference>
<gene>
    <name evidence="5" type="ORF">CORC01_14054</name>
</gene>
<evidence type="ECO:0000313" key="5">
    <source>
        <dbReference type="EMBL" id="OHE90635.1"/>
    </source>
</evidence>
<feature type="repeat" description="WD" evidence="2">
    <location>
        <begin position="502"/>
        <end position="536"/>
    </location>
</feature>
<keyword evidence="6" id="KW-1185">Reference proteome</keyword>
<organism evidence="5 6">
    <name type="scientific">Colletotrichum orchidophilum</name>
    <dbReference type="NCBI Taxonomy" id="1209926"/>
    <lineage>
        <taxon>Eukaryota</taxon>
        <taxon>Fungi</taxon>
        <taxon>Dikarya</taxon>
        <taxon>Ascomycota</taxon>
        <taxon>Pezizomycotina</taxon>
        <taxon>Sordariomycetes</taxon>
        <taxon>Hypocreomycetidae</taxon>
        <taxon>Glomerellales</taxon>
        <taxon>Glomerellaceae</taxon>
        <taxon>Colletotrichum</taxon>
    </lineage>
</organism>
<dbReference type="Pfam" id="PF25499">
    <property type="entry name" value="Beta-prop_pof12"/>
    <property type="match status" value="1"/>
</dbReference>
<evidence type="ECO:0000256" key="2">
    <source>
        <dbReference type="PROSITE-ProRule" id="PRU00221"/>
    </source>
</evidence>
<dbReference type="InterPro" id="IPR036047">
    <property type="entry name" value="F-box-like_dom_sf"/>
</dbReference>
<dbReference type="RefSeq" id="XP_022467812.1">
    <property type="nucleotide sequence ID" value="XM_022625665.1"/>
</dbReference>
<reference evidence="5 6" key="1">
    <citation type="submission" date="2016-09" db="EMBL/GenBank/DDBJ databases">
        <authorList>
            <person name="Capua I."/>
            <person name="De Benedictis P."/>
            <person name="Joannis T."/>
            <person name="Lombin L.H."/>
            <person name="Cattoli G."/>
        </authorList>
    </citation>
    <scope>NUCLEOTIDE SEQUENCE [LARGE SCALE GENOMIC DNA]</scope>
    <source>
        <strain evidence="5 6">IMI 309357</strain>
    </source>
</reference>
<dbReference type="OrthoDB" id="3219396at2759"/>
<feature type="domain" description="F-box" evidence="4">
    <location>
        <begin position="45"/>
        <end position="91"/>
    </location>
</feature>
<dbReference type="SUPFAM" id="SSF81383">
    <property type="entry name" value="F-box domain"/>
    <property type="match status" value="1"/>
</dbReference>